<protein>
    <submittedName>
        <fullName evidence="1">21789_t:CDS:1</fullName>
    </submittedName>
</protein>
<sequence length="50" mass="5972">MNQFQPNTKRICQPQIYHILQDIRSQTLLNSVNNKDYSDQNLQENFSEES</sequence>
<proteinExistence type="predicted"/>
<dbReference type="AlphaFoldDB" id="A0A9N9G953"/>
<gene>
    <name evidence="1" type="ORF">CPELLU_LOCUS6306</name>
</gene>
<organism evidence="1 2">
    <name type="scientific">Cetraspora pellucida</name>
    <dbReference type="NCBI Taxonomy" id="1433469"/>
    <lineage>
        <taxon>Eukaryota</taxon>
        <taxon>Fungi</taxon>
        <taxon>Fungi incertae sedis</taxon>
        <taxon>Mucoromycota</taxon>
        <taxon>Glomeromycotina</taxon>
        <taxon>Glomeromycetes</taxon>
        <taxon>Diversisporales</taxon>
        <taxon>Gigasporaceae</taxon>
        <taxon>Cetraspora</taxon>
    </lineage>
</organism>
<evidence type="ECO:0000313" key="2">
    <source>
        <dbReference type="Proteomes" id="UP000789759"/>
    </source>
</evidence>
<accession>A0A9N9G953</accession>
<evidence type="ECO:0000313" key="1">
    <source>
        <dbReference type="EMBL" id="CAG8585772.1"/>
    </source>
</evidence>
<dbReference type="EMBL" id="CAJVQA010003872">
    <property type="protein sequence ID" value="CAG8585772.1"/>
    <property type="molecule type" value="Genomic_DNA"/>
</dbReference>
<dbReference type="OrthoDB" id="10514608at2759"/>
<name>A0A9N9G953_9GLOM</name>
<keyword evidence="2" id="KW-1185">Reference proteome</keyword>
<reference evidence="1" key="1">
    <citation type="submission" date="2021-06" db="EMBL/GenBank/DDBJ databases">
        <authorList>
            <person name="Kallberg Y."/>
            <person name="Tangrot J."/>
            <person name="Rosling A."/>
        </authorList>
    </citation>
    <scope>NUCLEOTIDE SEQUENCE</scope>
    <source>
        <strain evidence="1">FL966</strain>
    </source>
</reference>
<comment type="caution">
    <text evidence="1">The sequence shown here is derived from an EMBL/GenBank/DDBJ whole genome shotgun (WGS) entry which is preliminary data.</text>
</comment>
<dbReference type="Proteomes" id="UP000789759">
    <property type="component" value="Unassembled WGS sequence"/>
</dbReference>